<feature type="coiled-coil region" evidence="1">
    <location>
        <begin position="149"/>
        <end position="183"/>
    </location>
</feature>
<feature type="region of interest" description="Disordered" evidence="2">
    <location>
        <begin position="48"/>
        <end position="92"/>
    </location>
</feature>
<evidence type="ECO:0000256" key="1">
    <source>
        <dbReference type="SAM" id="Coils"/>
    </source>
</evidence>
<keyword evidence="5" id="KW-1185">Reference proteome</keyword>
<reference evidence="4 5" key="1">
    <citation type="journal article" date="2018" name="New Phytol.">
        <title>Phylogenomics of Endogonaceae and evolution of mycorrhizas within Mucoromycota.</title>
        <authorList>
            <person name="Chang Y."/>
            <person name="Desiro A."/>
            <person name="Na H."/>
            <person name="Sandor L."/>
            <person name="Lipzen A."/>
            <person name="Clum A."/>
            <person name="Barry K."/>
            <person name="Grigoriev I.V."/>
            <person name="Martin F.M."/>
            <person name="Stajich J.E."/>
            <person name="Smith M.E."/>
            <person name="Bonito G."/>
            <person name="Spatafora J.W."/>
        </authorList>
    </citation>
    <scope>NUCLEOTIDE SEQUENCE [LARGE SCALE GENOMIC DNA]</scope>
    <source>
        <strain evidence="4 5">GMNB39</strain>
    </source>
</reference>
<gene>
    <name evidence="4" type="ORF">BC936DRAFT_140244</name>
</gene>
<evidence type="ECO:0000313" key="4">
    <source>
        <dbReference type="EMBL" id="RUP06772.1"/>
    </source>
</evidence>
<keyword evidence="1" id="KW-0175">Coiled coil</keyword>
<dbReference type="InterPro" id="IPR041507">
    <property type="entry name" value="UCH_C"/>
</dbReference>
<organism evidence="4 5">
    <name type="scientific">Jimgerdemannia flammicorona</name>
    <dbReference type="NCBI Taxonomy" id="994334"/>
    <lineage>
        <taxon>Eukaryota</taxon>
        <taxon>Fungi</taxon>
        <taxon>Fungi incertae sedis</taxon>
        <taxon>Mucoromycota</taxon>
        <taxon>Mucoromycotina</taxon>
        <taxon>Endogonomycetes</taxon>
        <taxon>Endogonales</taxon>
        <taxon>Endogonaceae</taxon>
        <taxon>Jimgerdemannia</taxon>
    </lineage>
</organism>
<feature type="compositionally biased region" description="Low complexity" evidence="2">
    <location>
        <begin position="59"/>
        <end position="68"/>
    </location>
</feature>
<dbReference type="EMBL" id="RBNI01016695">
    <property type="protein sequence ID" value="RUP06772.1"/>
    <property type="molecule type" value="Genomic_DNA"/>
</dbReference>
<evidence type="ECO:0000313" key="5">
    <source>
        <dbReference type="Proteomes" id="UP000268093"/>
    </source>
</evidence>
<dbReference type="Gene3D" id="1.20.58.860">
    <property type="match status" value="1"/>
</dbReference>
<dbReference type="AlphaFoldDB" id="A0A433AVQ2"/>
<proteinExistence type="predicted"/>
<name>A0A433AVQ2_9FUNG</name>
<feature type="domain" description="UCH37-like C-terminal" evidence="3">
    <location>
        <begin position="161"/>
        <end position="201"/>
    </location>
</feature>
<evidence type="ECO:0000256" key="2">
    <source>
        <dbReference type="SAM" id="MobiDB-lite"/>
    </source>
</evidence>
<feature type="compositionally biased region" description="Low complexity" evidence="2">
    <location>
        <begin position="78"/>
        <end position="91"/>
    </location>
</feature>
<protein>
    <recommendedName>
        <fullName evidence="3">UCH37-like C-terminal domain-containing protein</fullName>
    </recommendedName>
</protein>
<dbReference type="Pfam" id="PF18031">
    <property type="entry name" value="UCH_C"/>
    <property type="match status" value="1"/>
</dbReference>
<accession>A0A433AVQ2</accession>
<evidence type="ECO:0000259" key="3">
    <source>
        <dbReference type="Pfam" id="PF18031"/>
    </source>
</evidence>
<comment type="caution">
    <text evidence="4">The sequence shown here is derived from an EMBL/GenBank/DDBJ whole genome shotgun (WGS) entry which is preliminary data.</text>
</comment>
<dbReference type="Proteomes" id="UP000268093">
    <property type="component" value="Unassembled WGS sequence"/>
</dbReference>
<sequence length="206" mass="24379">MALIRDRRLVLGRKMLERDHLKTQVERRLDTLDPSWRGDMRVEKWEEEYDFETERASRRTSLSPLSSPKHGATTPQNHSPASSPTTASPHTMPVKLGISALLTPEPRPIMTVRDAPPELMRELERDPALSKEVESVREQLKVTALTDLWHRVQEEKKVIRRKIEEEEEKREKYKQELLRRKYDYRPFIVEFMKRLDRVGLLRPMMG</sequence>